<reference evidence="3" key="1">
    <citation type="submission" date="2024-02" db="UniProtKB">
        <authorList>
            <consortium name="WormBaseParasite"/>
        </authorList>
    </citation>
    <scope>IDENTIFICATION</scope>
</reference>
<accession>A0AAF3FCW5</accession>
<keyword evidence="1" id="KW-0732">Signal</keyword>
<proteinExistence type="predicted"/>
<feature type="signal peptide" evidence="1">
    <location>
        <begin position="1"/>
        <end position="17"/>
    </location>
</feature>
<dbReference type="Proteomes" id="UP000887575">
    <property type="component" value="Unassembled WGS sequence"/>
</dbReference>
<dbReference type="AlphaFoldDB" id="A0AAF3FCW5"/>
<keyword evidence="2" id="KW-1185">Reference proteome</keyword>
<sequence>MLALSLFFLLLIRVVNGDDEDDLVFELTSDRPRFGFHGTRLSRVKTITIRVGNEVSYEIGYTQNGCNNLDTENGNVKCDDKPPFTIVDVALESPKTGSRVYGVVPSGRGTVFTWIWQVNARSELIFQAPPFGDSFSLEYSVTVQINDDNGEIIPSFPGLRNNGVNSPLTFSVLFQYGTIIANPETYDEIKNGPLVMVKALHSGNVDDFCPGQSIECHPDTIFSFYAGPMPIPIGPETLNDEFLLTKVRGGVPVYSRNTVTTVTTTNGCSFCLVFDTRAASEFMHY</sequence>
<protein>
    <submittedName>
        <fullName evidence="3">Uncharacterized protein</fullName>
    </submittedName>
</protein>
<name>A0AAF3FCW5_9BILA</name>
<feature type="chain" id="PRO_5042191166" evidence="1">
    <location>
        <begin position="18"/>
        <end position="285"/>
    </location>
</feature>
<evidence type="ECO:0000313" key="3">
    <source>
        <dbReference type="WBParaSite" id="MBELARI_LOCUS4827"/>
    </source>
</evidence>
<evidence type="ECO:0000313" key="2">
    <source>
        <dbReference type="Proteomes" id="UP000887575"/>
    </source>
</evidence>
<organism evidence="2 3">
    <name type="scientific">Mesorhabditis belari</name>
    <dbReference type="NCBI Taxonomy" id="2138241"/>
    <lineage>
        <taxon>Eukaryota</taxon>
        <taxon>Metazoa</taxon>
        <taxon>Ecdysozoa</taxon>
        <taxon>Nematoda</taxon>
        <taxon>Chromadorea</taxon>
        <taxon>Rhabditida</taxon>
        <taxon>Rhabditina</taxon>
        <taxon>Rhabditomorpha</taxon>
        <taxon>Rhabditoidea</taxon>
        <taxon>Rhabditidae</taxon>
        <taxon>Mesorhabditinae</taxon>
        <taxon>Mesorhabditis</taxon>
    </lineage>
</organism>
<dbReference type="WBParaSite" id="MBELARI_LOCUS4827">
    <property type="protein sequence ID" value="MBELARI_LOCUS4827"/>
    <property type="gene ID" value="MBELARI_LOCUS4827"/>
</dbReference>
<evidence type="ECO:0000256" key="1">
    <source>
        <dbReference type="SAM" id="SignalP"/>
    </source>
</evidence>